<sequence>MARARRLAARLRREGRWLINLLLPACCPLCRRPLPEPLRDFCPDCQQQLLLQPRSACVCCAEPLASASQTPHRCSHCLIDPPDFLWLRSAGLYREQLRQAVIAFKFHHQIGLARPLARLLLHTTASDIAAFAPTAVIAVPLHPQRLRQRGFNPALLLAVELAKILRLPLERQALQRNRATAPQSGLDRRQRLGNLRNAFQLTSTLPPQHILLVDDVATTTATVRHCSACLAAAGHRVAVVTLARASLADEQPISY</sequence>
<gene>
    <name evidence="2" type="ORF">SAMN05661003_101347</name>
</gene>
<name>A0A1G6XQC8_9BACT</name>
<dbReference type="PANTHER" id="PTHR47505:SF1">
    <property type="entry name" value="DNA UTILIZATION PROTEIN YHGH"/>
    <property type="match status" value="1"/>
</dbReference>
<dbReference type="InterPro" id="IPR051910">
    <property type="entry name" value="ComF/GntX_DNA_util-trans"/>
</dbReference>
<dbReference type="AlphaFoldDB" id="A0A1G6XQC8"/>
<dbReference type="CDD" id="cd06223">
    <property type="entry name" value="PRTases_typeI"/>
    <property type="match status" value="1"/>
</dbReference>
<dbReference type="SUPFAM" id="SSF53271">
    <property type="entry name" value="PRTase-like"/>
    <property type="match status" value="1"/>
</dbReference>
<dbReference type="Gene3D" id="3.40.50.2020">
    <property type="match status" value="1"/>
</dbReference>
<evidence type="ECO:0000313" key="3">
    <source>
        <dbReference type="Proteomes" id="UP000243205"/>
    </source>
</evidence>
<dbReference type="Proteomes" id="UP000243205">
    <property type="component" value="Unassembled WGS sequence"/>
</dbReference>
<accession>A0A1G6XQC8</accession>
<protein>
    <submittedName>
        <fullName evidence="2">ComF family protein</fullName>
    </submittedName>
</protein>
<dbReference type="InterPro" id="IPR029057">
    <property type="entry name" value="PRTase-like"/>
</dbReference>
<dbReference type="STRING" id="57664.SAMN05661003_101347"/>
<dbReference type="RefSeq" id="WP_092075608.1">
    <property type="nucleotide sequence ID" value="NZ_FNAQ01000001.1"/>
</dbReference>
<evidence type="ECO:0000256" key="1">
    <source>
        <dbReference type="ARBA" id="ARBA00008007"/>
    </source>
</evidence>
<dbReference type="OrthoDB" id="9779910at2"/>
<proteinExistence type="inferred from homology"/>
<evidence type="ECO:0000313" key="2">
    <source>
        <dbReference type="EMBL" id="SDD80222.1"/>
    </source>
</evidence>
<reference evidence="3" key="1">
    <citation type="submission" date="2016-10" db="EMBL/GenBank/DDBJ databases">
        <authorList>
            <person name="Varghese N."/>
            <person name="Submissions S."/>
        </authorList>
    </citation>
    <scope>NUCLEOTIDE SEQUENCE [LARGE SCALE GENOMIC DNA]</scope>
    <source>
        <strain evidence="3">DSM 8987</strain>
    </source>
</reference>
<keyword evidence="3" id="KW-1185">Reference proteome</keyword>
<dbReference type="InterPro" id="IPR000836">
    <property type="entry name" value="PRTase_dom"/>
</dbReference>
<dbReference type="EMBL" id="FNAQ01000001">
    <property type="protein sequence ID" value="SDD80222.1"/>
    <property type="molecule type" value="Genomic_DNA"/>
</dbReference>
<comment type="similarity">
    <text evidence="1">Belongs to the ComF/GntX family.</text>
</comment>
<organism evidence="2 3">
    <name type="scientific">Desulfuromonas thiophila</name>
    <dbReference type="NCBI Taxonomy" id="57664"/>
    <lineage>
        <taxon>Bacteria</taxon>
        <taxon>Pseudomonadati</taxon>
        <taxon>Thermodesulfobacteriota</taxon>
        <taxon>Desulfuromonadia</taxon>
        <taxon>Desulfuromonadales</taxon>
        <taxon>Desulfuromonadaceae</taxon>
        <taxon>Desulfuromonas</taxon>
    </lineage>
</organism>
<dbReference type="PANTHER" id="PTHR47505">
    <property type="entry name" value="DNA UTILIZATION PROTEIN YHGH"/>
    <property type="match status" value="1"/>
</dbReference>